<dbReference type="Proteomes" id="UP000000269">
    <property type="component" value="Chromosome"/>
</dbReference>
<evidence type="ECO:0000259" key="9">
    <source>
        <dbReference type="Pfam" id="PF25198"/>
    </source>
</evidence>
<sequence>MKKRLLLFIGIIIPMTILSGCWNYTEIDKIAIVSGVAIDKGREGNKFMITAEIVEIQGSLTQGNVKARRIQAEGETLFDAIRNILRISAKKLYWNHTKAVVLSQEVAKEDLIHILDFLSRDNQTRLTLNLFVSREKTAWELFEQQSITTDIRGFEMDYMLISNNNLSKSGAMDMIELIDTISSEGISPYLPSIGITLNDEKKTSELNSIAVFQKDKLLGFLDGSDTKFFLFAKDRIKGGVLMISPEESHQDHKVTLEILNNTTKIRPVYLDEKLTMKIDIHTEVVIGENDFLIDYINREGRSQLKAAAEQQLKEDVQNVIHKIQKDFGSDILGFGRIIKAYHPSLWKNIKYQWDELFKTVAVDVHVELDIIGSGINSTPIRVGE</sequence>
<evidence type="ECO:0000256" key="4">
    <source>
        <dbReference type="ARBA" id="ARBA00022729"/>
    </source>
</evidence>
<dbReference type="eggNOG" id="ENOG502ZAIE">
    <property type="taxonomic scope" value="Bacteria"/>
</dbReference>
<evidence type="ECO:0000256" key="1">
    <source>
        <dbReference type="ARBA" id="ARBA00004635"/>
    </source>
</evidence>
<keyword evidence="5" id="KW-0472">Membrane</keyword>
<dbReference type="STRING" id="350688.Clos_2719"/>
<dbReference type="Gene3D" id="3.30.300.210">
    <property type="entry name" value="Nutrient germinant receptor protein C, domain 3"/>
    <property type="match status" value="1"/>
</dbReference>
<reference evidence="11" key="1">
    <citation type="submission" date="2007-10" db="EMBL/GenBank/DDBJ databases">
        <title>Complete genome of Alkaliphilus oremlandii OhILAs.</title>
        <authorList>
            <person name="Copeland A."/>
            <person name="Lucas S."/>
            <person name="Lapidus A."/>
            <person name="Barry K."/>
            <person name="Detter J.C."/>
            <person name="Glavina del Rio T."/>
            <person name="Hammon N."/>
            <person name="Israni S."/>
            <person name="Dalin E."/>
            <person name="Tice H."/>
            <person name="Pitluck S."/>
            <person name="Chain P."/>
            <person name="Malfatti S."/>
            <person name="Shin M."/>
            <person name="Vergez L."/>
            <person name="Schmutz J."/>
            <person name="Larimer F."/>
            <person name="Land M."/>
            <person name="Hauser L."/>
            <person name="Kyrpides N."/>
            <person name="Mikhailova N."/>
            <person name="Stolz J.F."/>
            <person name="Dawson A."/>
            <person name="Fisher E."/>
            <person name="Crable B."/>
            <person name="Perera E."/>
            <person name="Lisak J."/>
            <person name="Ranganathan M."/>
            <person name="Basu P."/>
            <person name="Richardson P."/>
        </authorList>
    </citation>
    <scope>NUCLEOTIDE SEQUENCE [LARGE SCALE GENOMIC DNA]</scope>
    <source>
        <strain evidence="11">OhILAs</strain>
    </source>
</reference>
<keyword evidence="7" id="KW-0449">Lipoprotein</keyword>
<organism evidence="10 11">
    <name type="scientific">Alkaliphilus oremlandii (strain OhILAs)</name>
    <name type="common">Clostridium oremlandii (strain OhILAs)</name>
    <dbReference type="NCBI Taxonomy" id="350688"/>
    <lineage>
        <taxon>Bacteria</taxon>
        <taxon>Bacillati</taxon>
        <taxon>Bacillota</taxon>
        <taxon>Clostridia</taxon>
        <taxon>Peptostreptococcales</taxon>
        <taxon>Natronincolaceae</taxon>
        <taxon>Alkaliphilus</taxon>
    </lineage>
</organism>
<dbReference type="InterPro" id="IPR046953">
    <property type="entry name" value="Spore_GerAC-like_C"/>
</dbReference>
<evidence type="ECO:0000256" key="6">
    <source>
        <dbReference type="ARBA" id="ARBA00023139"/>
    </source>
</evidence>
<keyword evidence="4" id="KW-0732">Signal</keyword>
<dbReference type="Pfam" id="PF25198">
    <property type="entry name" value="Spore_GerAC_N"/>
    <property type="match status" value="1"/>
</dbReference>
<evidence type="ECO:0000256" key="2">
    <source>
        <dbReference type="ARBA" id="ARBA00007886"/>
    </source>
</evidence>
<dbReference type="OrthoDB" id="9816067at2"/>
<comment type="subcellular location">
    <subcellularLocation>
        <location evidence="1">Membrane</location>
        <topology evidence="1">Lipid-anchor</topology>
    </subcellularLocation>
</comment>
<keyword evidence="11" id="KW-1185">Reference proteome</keyword>
<evidence type="ECO:0000256" key="7">
    <source>
        <dbReference type="ARBA" id="ARBA00023288"/>
    </source>
</evidence>
<dbReference type="KEGG" id="aoe:Clos_2719"/>
<evidence type="ECO:0000259" key="8">
    <source>
        <dbReference type="Pfam" id="PF05504"/>
    </source>
</evidence>
<evidence type="ECO:0000256" key="3">
    <source>
        <dbReference type="ARBA" id="ARBA00022544"/>
    </source>
</evidence>
<dbReference type="RefSeq" id="WP_012160557.1">
    <property type="nucleotide sequence ID" value="NC_009922.1"/>
</dbReference>
<evidence type="ECO:0000256" key="5">
    <source>
        <dbReference type="ARBA" id="ARBA00023136"/>
    </source>
</evidence>
<accession>A8MKB8</accession>
<dbReference type="Pfam" id="PF05504">
    <property type="entry name" value="Spore_GerAC"/>
    <property type="match status" value="1"/>
</dbReference>
<evidence type="ECO:0000313" key="11">
    <source>
        <dbReference type="Proteomes" id="UP000000269"/>
    </source>
</evidence>
<dbReference type="Gene3D" id="6.20.190.10">
    <property type="entry name" value="Nutrient germinant receptor protein C, domain 1"/>
    <property type="match status" value="1"/>
</dbReference>
<keyword evidence="6" id="KW-0564">Palmitate</keyword>
<dbReference type="NCBIfam" id="TIGR02887">
    <property type="entry name" value="spore_ger_x_C"/>
    <property type="match status" value="1"/>
</dbReference>
<dbReference type="AlphaFoldDB" id="A8MKB8"/>
<dbReference type="PANTHER" id="PTHR35789">
    <property type="entry name" value="SPORE GERMINATION PROTEIN B3"/>
    <property type="match status" value="1"/>
</dbReference>
<keyword evidence="3" id="KW-0309">Germination</keyword>
<dbReference type="GO" id="GO:0009847">
    <property type="term" value="P:spore germination"/>
    <property type="evidence" value="ECO:0007669"/>
    <property type="project" value="InterPro"/>
</dbReference>
<dbReference type="InterPro" id="IPR038501">
    <property type="entry name" value="Spore_GerAC_C_sf"/>
</dbReference>
<evidence type="ECO:0000313" key="10">
    <source>
        <dbReference type="EMBL" id="ABW20250.1"/>
    </source>
</evidence>
<protein>
    <submittedName>
        <fullName evidence="10">Spore germination B3 GerAC family protein</fullName>
    </submittedName>
</protein>
<dbReference type="PANTHER" id="PTHR35789:SF1">
    <property type="entry name" value="SPORE GERMINATION PROTEIN B3"/>
    <property type="match status" value="1"/>
</dbReference>
<name>A8MKB8_ALKOO</name>
<feature type="domain" description="Spore germination GerAC-like C-terminal" evidence="8">
    <location>
        <begin position="208"/>
        <end position="374"/>
    </location>
</feature>
<dbReference type="EMBL" id="CP000853">
    <property type="protein sequence ID" value="ABW20250.1"/>
    <property type="molecule type" value="Genomic_DNA"/>
</dbReference>
<gene>
    <name evidence="10" type="ordered locus">Clos_2719</name>
</gene>
<comment type="similarity">
    <text evidence="2">Belongs to the GerABKC lipoprotein family.</text>
</comment>
<dbReference type="InterPro" id="IPR057336">
    <property type="entry name" value="GerAC_N"/>
</dbReference>
<dbReference type="InterPro" id="IPR008844">
    <property type="entry name" value="Spore_GerAC-like"/>
</dbReference>
<dbReference type="GO" id="GO:0016020">
    <property type="term" value="C:membrane"/>
    <property type="evidence" value="ECO:0007669"/>
    <property type="project" value="UniProtKB-SubCell"/>
</dbReference>
<dbReference type="HOGENOM" id="CLU_051140_0_0_9"/>
<proteinExistence type="inferred from homology"/>
<dbReference type="PROSITE" id="PS51257">
    <property type="entry name" value="PROKAR_LIPOPROTEIN"/>
    <property type="match status" value="1"/>
</dbReference>
<feature type="domain" description="Spore germination protein N-terminal" evidence="9">
    <location>
        <begin position="23"/>
        <end position="194"/>
    </location>
</feature>